<gene>
    <name evidence="1" type="ORF">UM93_14610</name>
</gene>
<evidence type="ECO:0000313" key="2">
    <source>
        <dbReference type="Proteomes" id="UP000061839"/>
    </source>
</evidence>
<dbReference type="HOGENOM" id="CLU_2314324_0_0_11"/>
<sequence length="99" mass="11040">MTVFQVPASKAGYKQNRFEFTMPGSKKVHSIPKLSFLKPELLLKMETLSQAQAMNELFAEYLPEVLGQFGEIFQLEALFNAWSEASEMSLGESEASTAS</sequence>
<reference evidence="1 2" key="1">
    <citation type="journal article" date="2015" name="Genome Announc.">
        <title>Complete Genome Sequencing of Protease-Producing Novel Arthrobacter sp. Strain IHBB 11108 Using PacBio Single-Molecule Real-Time Sequencing Technology.</title>
        <authorList>
            <person name="Kiran S."/>
            <person name="Swarnkar M.K."/>
            <person name="Pal M."/>
            <person name="Thakur R."/>
            <person name="Tewari R."/>
            <person name="Singh A.K."/>
            <person name="Gulati A."/>
        </authorList>
    </citation>
    <scope>NUCLEOTIDE SEQUENCE [LARGE SCALE GENOMIC DNA]</scope>
    <source>
        <strain evidence="1 2">IHBB 11108</strain>
    </source>
</reference>
<accession>A0A0D4C1X9</accession>
<dbReference type="Proteomes" id="UP000061839">
    <property type="component" value="Chromosome"/>
</dbReference>
<dbReference type="AlphaFoldDB" id="A0A0D4C1X9"/>
<protein>
    <submittedName>
        <fullName evidence="1">Uncharacterized protein</fullName>
    </submittedName>
</protein>
<dbReference type="KEGG" id="ari:UM93_14610"/>
<dbReference type="STRING" id="1618207.UM93_14610"/>
<dbReference type="RefSeq" id="WP_045076271.1">
    <property type="nucleotide sequence ID" value="NZ_CP011005.1"/>
</dbReference>
<dbReference type="PATRIC" id="fig|1618207.4.peg.2975"/>
<dbReference type="OrthoDB" id="5118740at2"/>
<dbReference type="EMBL" id="CP011005">
    <property type="protein sequence ID" value="AJT42420.1"/>
    <property type="molecule type" value="Genomic_DNA"/>
</dbReference>
<organism evidence="1 2">
    <name type="scientific">Psychromicrobium lacuslunae</name>
    <dbReference type="NCBI Taxonomy" id="1618207"/>
    <lineage>
        <taxon>Bacteria</taxon>
        <taxon>Bacillati</taxon>
        <taxon>Actinomycetota</taxon>
        <taxon>Actinomycetes</taxon>
        <taxon>Micrococcales</taxon>
        <taxon>Micrococcaceae</taxon>
        <taxon>Psychromicrobium</taxon>
    </lineage>
</organism>
<keyword evidence="2" id="KW-1185">Reference proteome</keyword>
<name>A0A0D4C1X9_9MICC</name>
<evidence type="ECO:0000313" key="1">
    <source>
        <dbReference type="EMBL" id="AJT42420.1"/>
    </source>
</evidence>
<proteinExistence type="predicted"/>